<evidence type="ECO:0000256" key="1">
    <source>
        <dbReference type="ARBA" id="ARBA00005850"/>
    </source>
</evidence>
<gene>
    <name evidence="5" type="ORF">EZS28_000514</name>
</gene>
<comment type="caution">
    <text evidence="5">The sequence shown here is derived from an EMBL/GenBank/DDBJ whole genome shotgun (WGS) entry which is preliminary data.</text>
</comment>
<dbReference type="Pfam" id="PF01813">
    <property type="entry name" value="ATP-synt_D"/>
    <property type="match status" value="1"/>
</dbReference>
<sequence>MVLQGQKAKLVAAKRGHELLKKKSDALSVRFREILGKIMDAKNQMISLVDDAMFSTTQARFIAGDNIKYQVLESVSNSTPTKIKMRMENIAGVLLPVFELSQEGQTNQELTGLSKGGKRVQECQQKHMQVLEQLIKLASLQTAFAALDEVIKVTNRRVNALEYVMIPRVEATIHYIESEMSEAEREEFFRLKKVQNTKKKKKLIQEEEAAQLLAAQSGLEKGAQGTAQPQQAESLIASNDDDVVV</sequence>
<comment type="similarity">
    <text evidence="1">Belongs to the V-ATPase D subunit family.</text>
</comment>
<dbReference type="EMBL" id="SNRW01000042">
    <property type="protein sequence ID" value="KAA6403968.1"/>
    <property type="molecule type" value="Genomic_DNA"/>
</dbReference>
<accession>A0A5J4X9L9</accession>
<feature type="compositionally biased region" description="Polar residues" evidence="4">
    <location>
        <begin position="225"/>
        <end position="237"/>
    </location>
</feature>
<evidence type="ECO:0000256" key="2">
    <source>
        <dbReference type="ARBA" id="ARBA00022448"/>
    </source>
</evidence>
<dbReference type="InterPro" id="IPR002699">
    <property type="entry name" value="V_ATPase_D"/>
</dbReference>
<feature type="region of interest" description="Disordered" evidence="4">
    <location>
        <begin position="222"/>
        <end position="245"/>
    </location>
</feature>
<keyword evidence="3" id="KW-0406">Ion transport</keyword>
<reference evidence="5 6" key="1">
    <citation type="submission" date="2019-03" db="EMBL/GenBank/DDBJ databases">
        <title>Single cell metagenomics reveals metabolic interactions within the superorganism composed of flagellate Streblomastix strix and complex community of Bacteroidetes bacteria on its surface.</title>
        <authorList>
            <person name="Treitli S.C."/>
            <person name="Kolisko M."/>
            <person name="Husnik F."/>
            <person name="Keeling P."/>
            <person name="Hampl V."/>
        </authorList>
    </citation>
    <scope>NUCLEOTIDE SEQUENCE [LARGE SCALE GENOMIC DNA]</scope>
    <source>
        <strain evidence="5">ST1C</strain>
    </source>
</reference>
<dbReference type="NCBIfam" id="TIGR00309">
    <property type="entry name" value="V_ATPase_subD"/>
    <property type="match status" value="1"/>
</dbReference>
<name>A0A5J4X9L9_9EUKA</name>
<organism evidence="5 6">
    <name type="scientific">Streblomastix strix</name>
    <dbReference type="NCBI Taxonomy" id="222440"/>
    <lineage>
        <taxon>Eukaryota</taxon>
        <taxon>Metamonada</taxon>
        <taxon>Preaxostyla</taxon>
        <taxon>Oxymonadida</taxon>
        <taxon>Streblomastigidae</taxon>
        <taxon>Streblomastix</taxon>
    </lineage>
</organism>
<protein>
    <submittedName>
        <fullName evidence="5">V-type H+-transporting ATPase subunit D</fullName>
    </submittedName>
</protein>
<proteinExistence type="inferred from homology"/>
<dbReference type="PANTHER" id="PTHR11671">
    <property type="entry name" value="V-TYPE ATP SYNTHASE SUBUNIT D"/>
    <property type="match status" value="1"/>
</dbReference>
<dbReference type="Gene3D" id="1.10.287.3240">
    <property type="match status" value="1"/>
</dbReference>
<dbReference type="Proteomes" id="UP000324800">
    <property type="component" value="Unassembled WGS sequence"/>
</dbReference>
<evidence type="ECO:0000256" key="4">
    <source>
        <dbReference type="SAM" id="MobiDB-lite"/>
    </source>
</evidence>
<dbReference type="GO" id="GO:0046961">
    <property type="term" value="F:proton-transporting ATPase activity, rotational mechanism"/>
    <property type="evidence" value="ECO:0007669"/>
    <property type="project" value="InterPro"/>
</dbReference>
<dbReference type="OrthoDB" id="7676488at2759"/>
<dbReference type="AlphaFoldDB" id="A0A5J4X9L9"/>
<evidence type="ECO:0000313" key="6">
    <source>
        <dbReference type="Proteomes" id="UP000324800"/>
    </source>
</evidence>
<evidence type="ECO:0000256" key="3">
    <source>
        <dbReference type="ARBA" id="ARBA00023065"/>
    </source>
</evidence>
<evidence type="ECO:0000313" key="5">
    <source>
        <dbReference type="EMBL" id="KAA6403968.1"/>
    </source>
</evidence>
<keyword evidence="2" id="KW-0813">Transport</keyword>